<dbReference type="AlphaFoldDB" id="A0A345P6W0"/>
<sequence length="74" mass="8584">MLQSVREIDLVNKIEAVMQDTRIKIKKMSSSISHFDGSTGTIIDLWTSRNFDLRKALRIYGLIRVGMLVYFYSI</sequence>
<proteinExistence type="predicted"/>
<name>A0A345P6W0_9GAMM</name>
<accession>A0A345P6W0</accession>
<protein>
    <submittedName>
        <fullName evidence="1">Uncharacterized protein</fullName>
    </submittedName>
</protein>
<dbReference type="KEGG" id="mbah:HYN46_09305"/>
<gene>
    <name evidence="1" type="ORF">HYN46_09305</name>
</gene>
<dbReference type="Proteomes" id="UP000253940">
    <property type="component" value="Chromosome"/>
</dbReference>
<evidence type="ECO:0000313" key="2">
    <source>
        <dbReference type="Proteomes" id="UP000253940"/>
    </source>
</evidence>
<evidence type="ECO:0000313" key="1">
    <source>
        <dbReference type="EMBL" id="AXI03019.1"/>
    </source>
</evidence>
<reference evidence="1 2" key="1">
    <citation type="submission" date="2018-07" db="EMBL/GenBank/DDBJ databases">
        <title>Genome sequencing of Moraxellaceae gen. HYN0046.</title>
        <authorList>
            <person name="Kim M."/>
            <person name="Yi H."/>
        </authorList>
    </citation>
    <scope>NUCLEOTIDE SEQUENCE [LARGE SCALE GENOMIC DNA]</scope>
    <source>
        <strain evidence="1 2">HYN0046</strain>
    </source>
</reference>
<keyword evidence="2" id="KW-1185">Reference proteome</keyword>
<dbReference type="EMBL" id="CP031222">
    <property type="protein sequence ID" value="AXI03019.1"/>
    <property type="molecule type" value="Genomic_DNA"/>
</dbReference>
<organism evidence="1 2">
    <name type="scientific">Aquirhabdus parva</name>
    <dbReference type="NCBI Taxonomy" id="2283318"/>
    <lineage>
        <taxon>Bacteria</taxon>
        <taxon>Pseudomonadati</taxon>
        <taxon>Pseudomonadota</taxon>
        <taxon>Gammaproteobacteria</taxon>
        <taxon>Moraxellales</taxon>
        <taxon>Moraxellaceae</taxon>
        <taxon>Aquirhabdus</taxon>
    </lineage>
</organism>